<dbReference type="InterPro" id="IPR044539">
    <property type="entry name" value="Pch2-like"/>
</dbReference>
<dbReference type="InterPro" id="IPR003593">
    <property type="entry name" value="AAA+_ATPase"/>
</dbReference>
<evidence type="ECO:0000256" key="2">
    <source>
        <dbReference type="ARBA" id="ARBA00022840"/>
    </source>
</evidence>
<reference evidence="5" key="1">
    <citation type="journal article" date="2019" name="Int. J. Syst. Evol. Microbiol.">
        <title>The Global Catalogue of Microorganisms (GCM) 10K type strain sequencing project: providing services to taxonomists for standard genome sequencing and annotation.</title>
        <authorList>
            <consortium name="The Broad Institute Genomics Platform"/>
            <consortium name="The Broad Institute Genome Sequencing Center for Infectious Disease"/>
            <person name="Wu L."/>
            <person name="Ma J."/>
        </authorList>
    </citation>
    <scope>NUCLEOTIDE SEQUENCE [LARGE SCALE GENOMIC DNA]</scope>
    <source>
        <strain evidence="5">JCM 17933</strain>
    </source>
</reference>
<keyword evidence="5" id="KW-1185">Reference proteome</keyword>
<name>A0ABP8R5Y2_9ACTN</name>
<organism evidence="4 5">
    <name type="scientific">Actinoallomurus oryzae</name>
    <dbReference type="NCBI Taxonomy" id="502180"/>
    <lineage>
        <taxon>Bacteria</taxon>
        <taxon>Bacillati</taxon>
        <taxon>Actinomycetota</taxon>
        <taxon>Actinomycetes</taxon>
        <taxon>Streptosporangiales</taxon>
        <taxon>Thermomonosporaceae</taxon>
        <taxon>Actinoallomurus</taxon>
    </lineage>
</organism>
<dbReference type="EMBL" id="BAABHF010000061">
    <property type="protein sequence ID" value="GAA4519146.1"/>
    <property type="molecule type" value="Genomic_DNA"/>
</dbReference>
<dbReference type="PANTHER" id="PTHR45991">
    <property type="entry name" value="PACHYTENE CHECKPOINT PROTEIN 2"/>
    <property type="match status" value="1"/>
</dbReference>
<dbReference type="Pfam" id="PF00004">
    <property type="entry name" value="AAA"/>
    <property type="match status" value="1"/>
</dbReference>
<evidence type="ECO:0000313" key="5">
    <source>
        <dbReference type="Proteomes" id="UP001500503"/>
    </source>
</evidence>
<dbReference type="Proteomes" id="UP001500503">
    <property type="component" value="Unassembled WGS sequence"/>
</dbReference>
<evidence type="ECO:0000259" key="3">
    <source>
        <dbReference type="SMART" id="SM00382"/>
    </source>
</evidence>
<evidence type="ECO:0000256" key="1">
    <source>
        <dbReference type="ARBA" id="ARBA00022741"/>
    </source>
</evidence>
<gene>
    <name evidence="4" type="ORF">GCM10023191_094350</name>
</gene>
<dbReference type="InterPro" id="IPR003959">
    <property type="entry name" value="ATPase_AAA_core"/>
</dbReference>
<dbReference type="InterPro" id="IPR027417">
    <property type="entry name" value="P-loop_NTPase"/>
</dbReference>
<dbReference type="PANTHER" id="PTHR45991:SF1">
    <property type="entry name" value="PACHYTENE CHECKPOINT PROTEIN 2 HOMOLOG"/>
    <property type="match status" value="1"/>
</dbReference>
<keyword evidence="1" id="KW-0547">Nucleotide-binding</keyword>
<accession>A0ABP8R5Y2</accession>
<protein>
    <recommendedName>
        <fullName evidence="3">AAA+ ATPase domain-containing protein</fullName>
    </recommendedName>
</protein>
<dbReference type="SMART" id="SM00382">
    <property type="entry name" value="AAA"/>
    <property type="match status" value="1"/>
</dbReference>
<keyword evidence="2" id="KW-0067">ATP-binding</keyword>
<comment type="caution">
    <text evidence="4">The sequence shown here is derived from an EMBL/GenBank/DDBJ whole genome shotgun (WGS) entry which is preliminary data.</text>
</comment>
<dbReference type="SUPFAM" id="SSF52540">
    <property type="entry name" value="P-loop containing nucleoside triphosphate hydrolases"/>
    <property type="match status" value="1"/>
</dbReference>
<evidence type="ECO:0000313" key="4">
    <source>
        <dbReference type="EMBL" id="GAA4519146.1"/>
    </source>
</evidence>
<dbReference type="Gene3D" id="3.40.50.300">
    <property type="entry name" value="P-loop containing nucleotide triphosphate hydrolases"/>
    <property type="match status" value="1"/>
</dbReference>
<sequence>MVNGPALPKGVLSLHALPADHHEGPWDHIVTPPGLKERLLSQALLTLLHGRRLATLAGLPHGLIVLAGPPGTGKTTLARGLAQRAALAVAPEGATTYLEIDPHAFPSELLGESQRAITRLLRDTIPELAMRRPHTIVLIDEVESFAVARSAASMETNPVDVHRSTDAVLAGIDAIAAELPRVLFLTTTNFLTGVDEAFLSRADLVITFELPDTATIASIIRHSLVELAGLWPELAKLAADEELHARVAERCAGWDGRRVRKLVLAALAQRLDVAMDPGRLEADDLMAATGVPAGAA</sequence>
<feature type="domain" description="AAA+ ATPase" evidence="3">
    <location>
        <begin position="60"/>
        <end position="212"/>
    </location>
</feature>
<proteinExistence type="predicted"/>